<dbReference type="SUPFAM" id="SSF52402">
    <property type="entry name" value="Adenine nucleotide alpha hydrolases-like"/>
    <property type="match status" value="1"/>
</dbReference>
<accession>A0A412B0T4</accession>
<dbReference type="HAMAP" id="MF_01161">
    <property type="entry name" value="tRNA_Ile_lys_synt"/>
    <property type="match status" value="1"/>
</dbReference>
<dbReference type="EMBL" id="QRTC01000002">
    <property type="protein sequence ID" value="RGQ44258.1"/>
    <property type="molecule type" value="Genomic_DNA"/>
</dbReference>
<evidence type="ECO:0000256" key="6">
    <source>
        <dbReference type="HAMAP-Rule" id="MF_01161"/>
    </source>
</evidence>
<evidence type="ECO:0000256" key="2">
    <source>
        <dbReference type="ARBA" id="ARBA00022694"/>
    </source>
</evidence>
<dbReference type="SUPFAM" id="SSF82829">
    <property type="entry name" value="MesJ substrate recognition domain-like"/>
    <property type="match status" value="1"/>
</dbReference>
<comment type="subcellular location">
    <subcellularLocation>
        <location evidence="6">Cytoplasm</location>
    </subcellularLocation>
</comment>
<dbReference type="EC" id="6.3.4.19" evidence="6"/>
<evidence type="ECO:0000256" key="1">
    <source>
        <dbReference type="ARBA" id="ARBA00022598"/>
    </source>
</evidence>
<protein>
    <recommendedName>
        <fullName evidence="6">tRNA(Ile)-lysidine synthase</fullName>
        <ecNumber evidence="6">6.3.4.19</ecNumber>
    </recommendedName>
    <alternativeName>
        <fullName evidence="6">tRNA(Ile)-2-lysyl-cytidine synthase</fullName>
    </alternativeName>
    <alternativeName>
        <fullName evidence="6">tRNA(Ile)-lysidine synthetase</fullName>
    </alternativeName>
</protein>
<dbReference type="InterPro" id="IPR014729">
    <property type="entry name" value="Rossmann-like_a/b/a_fold"/>
</dbReference>
<feature type="domain" description="tRNA(Ile)-lysidine/2-thiocytidine synthase N-terminal" evidence="7">
    <location>
        <begin position="21"/>
        <end position="198"/>
    </location>
</feature>
<keyword evidence="4 6" id="KW-0067">ATP-binding</keyword>
<keyword evidence="2 6" id="KW-0819">tRNA processing</keyword>
<evidence type="ECO:0000256" key="4">
    <source>
        <dbReference type="ARBA" id="ARBA00022840"/>
    </source>
</evidence>
<evidence type="ECO:0000256" key="5">
    <source>
        <dbReference type="ARBA" id="ARBA00048539"/>
    </source>
</evidence>
<evidence type="ECO:0000313" key="8">
    <source>
        <dbReference type="EMBL" id="RGQ44258.1"/>
    </source>
</evidence>
<dbReference type="PANTHER" id="PTHR43033:SF1">
    <property type="entry name" value="TRNA(ILE)-LYSIDINE SYNTHASE-RELATED"/>
    <property type="match status" value="1"/>
</dbReference>
<dbReference type="GO" id="GO:0005524">
    <property type="term" value="F:ATP binding"/>
    <property type="evidence" value="ECO:0007669"/>
    <property type="project" value="UniProtKB-UniRule"/>
</dbReference>
<name>A0A412B0T4_9FIRM</name>
<dbReference type="Proteomes" id="UP000284751">
    <property type="component" value="Unassembled WGS sequence"/>
</dbReference>
<gene>
    <name evidence="6 8" type="primary">tilS</name>
    <name evidence="8" type="ORF">DWY99_01035</name>
</gene>
<dbReference type="InterPro" id="IPR011063">
    <property type="entry name" value="TilS/TtcA_N"/>
</dbReference>
<sequence>MITKVLKTIEAYQMLSPDSAVVAGVSGGADSMALLHVLQNRRKDWPELKVTAAHVNHCLRGAEADRDEEHVRRYCQREGIPLEVLKIDVREEAAKRKLGLEACGRAVRYEFFRQLAGENGVIATAHTLSDLAETVLLHLTRGTGLKGLCGIPPVRENIVRPLIDCSRREIEDYCREHKIPYVTDSTNLEAWYSRNKVRLQVLPALKEINPAFEEAVGRMAQSLREDDGCLWEEARELLGRAALEKDGWSCSVLSRGRKPVRIRAIRLLQGASRPEARHLEEIDRIILAGQGGVSVPGGLDFHANRGVLRTVPHKKRKIPQ</sequence>
<dbReference type="InterPro" id="IPR012094">
    <property type="entry name" value="tRNA_Ile_lys_synt"/>
</dbReference>
<evidence type="ECO:0000259" key="7">
    <source>
        <dbReference type="Pfam" id="PF01171"/>
    </source>
</evidence>
<evidence type="ECO:0000256" key="3">
    <source>
        <dbReference type="ARBA" id="ARBA00022741"/>
    </source>
</evidence>
<dbReference type="NCBIfam" id="TIGR02432">
    <property type="entry name" value="lysidine_TilS_N"/>
    <property type="match status" value="1"/>
</dbReference>
<keyword evidence="6" id="KW-0963">Cytoplasm</keyword>
<dbReference type="InterPro" id="IPR012795">
    <property type="entry name" value="tRNA_Ile_lys_synt_N"/>
</dbReference>
<dbReference type="Pfam" id="PF01171">
    <property type="entry name" value="ATP_bind_3"/>
    <property type="match status" value="1"/>
</dbReference>
<dbReference type="GO" id="GO:0032267">
    <property type="term" value="F:tRNA(Ile)-lysidine synthase activity"/>
    <property type="evidence" value="ECO:0007669"/>
    <property type="project" value="UniProtKB-EC"/>
</dbReference>
<dbReference type="AlphaFoldDB" id="A0A412B0T4"/>
<dbReference type="GO" id="GO:0005737">
    <property type="term" value="C:cytoplasm"/>
    <property type="evidence" value="ECO:0007669"/>
    <property type="project" value="UniProtKB-SubCell"/>
</dbReference>
<feature type="binding site" evidence="6">
    <location>
        <begin position="26"/>
        <end position="31"/>
    </location>
    <ligand>
        <name>ATP</name>
        <dbReference type="ChEBI" id="CHEBI:30616"/>
    </ligand>
</feature>
<comment type="domain">
    <text evidence="6">The N-terminal region contains the highly conserved SGGXDS motif, predicted to be a P-loop motif involved in ATP binding.</text>
</comment>
<evidence type="ECO:0000313" key="9">
    <source>
        <dbReference type="Proteomes" id="UP000284751"/>
    </source>
</evidence>
<keyword evidence="1 6" id="KW-0436">Ligase</keyword>
<comment type="caution">
    <text evidence="8">The sequence shown here is derived from an EMBL/GenBank/DDBJ whole genome shotgun (WGS) entry which is preliminary data.</text>
</comment>
<dbReference type="GO" id="GO:0006400">
    <property type="term" value="P:tRNA modification"/>
    <property type="evidence" value="ECO:0007669"/>
    <property type="project" value="UniProtKB-UniRule"/>
</dbReference>
<proteinExistence type="inferred from homology"/>
<keyword evidence="3 6" id="KW-0547">Nucleotide-binding</keyword>
<dbReference type="Gene3D" id="3.40.50.620">
    <property type="entry name" value="HUPs"/>
    <property type="match status" value="1"/>
</dbReference>
<comment type="function">
    <text evidence="6">Ligates lysine onto the cytidine present at position 34 of the AUA codon-specific tRNA(Ile) that contains the anticodon CAU, in an ATP-dependent manner. Cytidine is converted to lysidine, thus changing the amino acid specificity of the tRNA from methionine to isoleucine.</text>
</comment>
<dbReference type="PANTHER" id="PTHR43033">
    <property type="entry name" value="TRNA(ILE)-LYSIDINE SYNTHASE-RELATED"/>
    <property type="match status" value="1"/>
</dbReference>
<organism evidence="8 9">
    <name type="scientific">[Clostridium] leptum</name>
    <dbReference type="NCBI Taxonomy" id="1535"/>
    <lineage>
        <taxon>Bacteria</taxon>
        <taxon>Bacillati</taxon>
        <taxon>Bacillota</taxon>
        <taxon>Clostridia</taxon>
        <taxon>Eubacteriales</taxon>
        <taxon>Oscillospiraceae</taxon>
        <taxon>Oscillospiraceae incertae sedis</taxon>
    </lineage>
</organism>
<comment type="similarity">
    <text evidence="6">Belongs to the tRNA(Ile)-lysidine synthase family.</text>
</comment>
<dbReference type="CDD" id="cd01992">
    <property type="entry name" value="TilS_N"/>
    <property type="match status" value="1"/>
</dbReference>
<reference evidence="8 9" key="1">
    <citation type="submission" date="2018-08" db="EMBL/GenBank/DDBJ databases">
        <title>A genome reference for cultivated species of the human gut microbiota.</title>
        <authorList>
            <person name="Zou Y."/>
            <person name="Xue W."/>
            <person name="Luo G."/>
        </authorList>
    </citation>
    <scope>NUCLEOTIDE SEQUENCE [LARGE SCALE GENOMIC DNA]</scope>
    <source>
        <strain evidence="8 9">AF28-26</strain>
    </source>
</reference>
<comment type="catalytic activity">
    <reaction evidence="5 6">
        <text>cytidine(34) in tRNA(Ile2) + L-lysine + ATP = lysidine(34) in tRNA(Ile2) + AMP + diphosphate + H(+)</text>
        <dbReference type="Rhea" id="RHEA:43744"/>
        <dbReference type="Rhea" id="RHEA-COMP:10625"/>
        <dbReference type="Rhea" id="RHEA-COMP:10670"/>
        <dbReference type="ChEBI" id="CHEBI:15378"/>
        <dbReference type="ChEBI" id="CHEBI:30616"/>
        <dbReference type="ChEBI" id="CHEBI:32551"/>
        <dbReference type="ChEBI" id="CHEBI:33019"/>
        <dbReference type="ChEBI" id="CHEBI:82748"/>
        <dbReference type="ChEBI" id="CHEBI:83665"/>
        <dbReference type="ChEBI" id="CHEBI:456215"/>
        <dbReference type="EC" id="6.3.4.19"/>
    </reaction>
</comment>